<proteinExistence type="predicted"/>
<reference evidence="1" key="1">
    <citation type="submission" date="2022-05" db="EMBL/GenBank/DDBJ databases">
        <title>Alysiella filiformis genome sequencing.</title>
        <authorList>
            <person name="Viehboeck T."/>
        </authorList>
    </citation>
    <scope>NUCLEOTIDE SEQUENCE</scope>
    <source>
        <strain evidence="1">DSM 2580</strain>
    </source>
</reference>
<evidence type="ECO:0000313" key="1">
    <source>
        <dbReference type="EMBL" id="URD68181.1"/>
    </source>
</evidence>
<organism evidence="1 2">
    <name type="scientific">Conchiformibius steedae DSM 2580</name>
    <dbReference type="NCBI Taxonomy" id="1121352"/>
    <lineage>
        <taxon>Bacteria</taxon>
        <taxon>Pseudomonadati</taxon>
        <taxon>Pseudomonadota</taxon>
        <taxon>Betaproteobacteria</taxon>
        <taxon>Neisseriales</taxon>
        <taxon>Neisseriaceae</taxon>
        <taxon>Conchiformibius</taxon>
    </lineage>
</organism>
<evidence type="ECO:0000313" key="2">
    <source>
        <dbReference type="Proteomes" id="UP001056819"/>
    </source>
</evidence>
<dbReference type="RefSeq" id="WP_156932349.1">
    <property type="nucleotide sequence ID" value="NZ_CP097501.1"/>
</dbReference>
<dbReference type="Proteomes" id="UP001056819">
    <property type="component" value="Chromosome"/>
</dbReference>
<protein>
    <submittedName>
        <fullName evidence="1">Uncharacterized protein</fullName>
    </submittedName>
</protein>
<dbReference type="EMBL" id="CP097501">
    <property type="protein sequence ID" value="URD68181.1"/>
    <property type="molecule type" value="Genomic_DNA"/>
</dbReference>
<accession>A0AAE9L088</accession>
<dbReference type="AlphaFoldDB" id="A0AAE9L088"/>
<sequence>MTSYKKLESKTRAALEEIGFSIQGDGNHWKCTFKGDGRYVLILPKSGSDFRGGKNSASDFNKILGLK</sequence>
<name>A0AAE9L088_9NEIS</name>
<gene>
    <name evidence="1" type="ORF">LNQ82_03185</name>
</gene>